<dbReference type="OrthoDB" id="128993at2"/>
<dbReference type="AlphaFoldDB" id="A0A3A9A931"/>
<keyword evidence="2" id="KW-1185">Reference proteome</keyword>
<dbReference type="Proteomes" id="UP000280696">
    <property type="component" value="Unassembled WGS sequence"/>
</dbReference>
<organism evidence="1 2">
    <name type="scientific">Parablautia intestinalis</name>
    <dbReference type="NCBI Taxonomy" id="2320100"/>
    <lineage>
        <taxon>Bacteria</taxon>
        <taxon>Bacillati</taxon>
        <taxon>Bacillota</taxon>
        <taxon>Clostridia</taxon>
        <taxon>Lachnospirales</taxon>
        <taxon>Lachnospiraceae</taxon>
        <taxon>Parablautia</taxon>
    </lineage>
</organism>
<proteinExistence type="predicted"/>
<evidence type="ECO:0000313" key="1">
    <source>
        <dbReference type="EMBL" id="RKI87778.1"/>
    </source>
</evidence>
<name>A0A3A9A931_9FIRM</name>
<dbReference type="RefSeq" id="WP_120472141.1">
    <property type="nucleotide sequence ID" value="NZ_RAYQ01000035.1"/>
</dbReference>
<gene>
    <name evidence="1" type="ORF">D7V94_20385</name>
</gene>
<accession>A0A3A9A931</accession>
<sequence length="97" mass="10811">MRAAIYARVGNPDQVTIQPQKEVLTGQSRGVLGGGLKRADCVGNDILSLQEFLQEIRGYGRHFNLTLIHRQFCPDLALANHTPHEVMRVSAIFAQKK</sequence>
<protein>
    <submittedName>
        <fullName evidence="1">Uncharacterized protein</fullName>
    </submittedName>
</protein>
<reference evidence="1 2" key="1">
    <citation type="submission" date="2018-09" db="EMBL/GenBank/DDBJ databases">
        <title>Murine metabolic-syndrome-specific gut microbial biobank.</title>
        <authorList>
            <person name="Liu C."/>
        </authorList>
    </citation>
    <scope>NUCLEOTIDE SEQUENCE [LARGE SCALE GENOMIC DNA]</scope>
    <source>
        <strain evidence="1 2">0.1xD8-82</strain>
    </source>
</reference>
<comment type="caution">
    <text evidence="1">The sequence shown here is derived from an EMBL/GenBank/DDBJ whole genome shotgun (WGS) entry which is preliminary data.</text>
</comment>
<evidence type="ECO:0000313" key="2">
    <source>
        <dbReference type="Proteomes" id="UP000280696"/>
    </source>
</evidence>
<dbReference type="EMBL" id="RAYQ01000035">
    <property type="protein sequence ID" value="RKI87778.1"/>
    <property type="molecule type" value="Genomic_DNA"/>
</dbReference>